<dbReference type="InterPro" id="IPR001647">
    <property type="entry name" value="HTH_TetR"/>
</dbReference>
<dbReference type="InterPro" id="IPR050109">
    <property type="entry name" value="HTH-type_TetR-like_transc_reg"/>
</dbReference>
<dbReference type="InterPro" id="IPR009057">
    <property type="entry name" value="Homeodomain-like_sf"/>
</dbReference>
<dbReference type="SUPFAM" id="SSF48498">
    <property type="entry name" value="Tetracyclin repressor-like, C-terminal domain"/>
    <property type="match status" value="1"/>
</dbReference>
<dbReference type="SUPFAM" id="SSF46689">
    <property type="entry name" value="Homeodomain-like"/>
    <property type="match status" value="1"/>
</dbReference>
<evidence type="ECO:0000256" key="1">
    <source>
        <dbReference type="ARBA" id="ARBA00023125"/>
    </source>
</evidence>
<feature type="DNA-binding region" description="H-T-H motif" evidence="2">
    <location>
        <begin position="42"/>
        <end position="61"/>
    </location>
</feature>
<dbReference type="PROSITE" id="PS01081">
    <property type="entry name" value="HTH_TETR_1"/>
    <property type="match status" value="1"/>
</dbReference>
<accession>A0ABR6U4T5</accession>
<evidence type="ECO:0000313" key="4">
    <source>
        <dbReference type="EMBL" id="MBC2959446.1"/>
    </source>
</evidence>
<keyword evidence="5" id="KW-1185">Reference proteome</keyword>
<dbReference type="PROSITE" id="PS50977">
    <property type="entry name" value="HTH_TETR_2"/>
    <property type="match status" value="1"/>
</dbReference>
<dbReference type="Proteomes" id="UP000604001">
    <property type="component" value="Unassembled WGS sequence"/>
</dbReference>
<feature type="domain" description="HTH tetR-type" evidence="3">
    <location>
        <begin position="19"/>
        <end position="79"/>
    </location>
</feature>
<evidence type="ECO:0000313" key="5">
    <source>
        <dbReference type="Proteomes" id="UP000604001"/>
    </source>
</evidence>
<gene>
    <name evidence="4" type="ORF">H7344_03955</name>
</gene>
<proteinExistence type="predicted"/>
<dbReference type="PRINTS" id="PR00455">
    <property type="entry name" value="HTHTETR"/>
</dbReference>
<name>A0ABR6U4T5_9ACTN</name>
<dbReference type="Pfam" id="PF17932">
    <property type="entry name" value="TetR_C_24"/>
    <property type="match status" value="1"/>
</dbReference>
<reference evidence="4 5" key="1">
    <citation type="submission" date="2020-08" db="EMBL/GenBank/DDBJ databases">
        <title>novel species in genus Nocardioides.</title>
        <authorList>
            <person name="Zhang G."/>
        </authorList>
    </citation>
    <scope>NUCLEOTIDE SEQUENCE [LARGE SCALE GENOMIC DNA]</scope>
    <source>
        <strain evidence="4 5">SC8A-24</strain>
    </source>
</reference>
<keyword evidence="1 2" id="KW-0238">DNA-binding</keyword>
<evidence type="ECO:0000256" key="2">
    <source>
        <dbReference type="PROSITE-ProRule" id="PRU00335"/>
    </source>
</evidence>
<dbReference type="Gene3D" id="1.10.357.10">
    <property type="entry name" value="Tetracycline Repressor, domain 2"/>
    <property type="match status" value="1"/>
</dbReference>
<dbReference type="InterPro" id="IPR023772">
    <property type="entry name" value="DNA-bd_HTH_TetR-type_CS"/>
</dbReference>
<dbReference type="Pfam" id="PF00440">
    <property type="entry name" value="TetR_N"/>
    <property type="match status" value="1"/>
</dbReference>
<dbReference type="EMBL" id="JACMYC010000002">
    <property type="protein sequence ID" value="MBC2959446.1"/>
    <property type="molecule type" value="Genomic_DNA"/>
</dbReference>
<dbReference type="InterPro" id="IPR041490">
    <property type="entry name" value="KstR2_TetR_C"/>
</dbReference>
<dbReference type="Gene3D" id="1.10.10.60">
    <property type="entry name" value="Homeodomain-like"/>
    <property type="match status" value="1"/>
</dbReference>
<dbReference type="InterPro" id="IPR036271">
    <property type="entry name" value="Tet_transcr_reg_TetR-rel_C_sf"/>
</dbReference>
<dbReference type="PANTHER" id="PTHR30055">
    <property type="entry name" value="HTH-TYPE TRANSCRIPTIONAL REGULATOR RUTR"/>
    <property type="match status" value="1"/>
</dbReference>
<sequence length="202" mass="21734">MLTPRYACTRLTTANLTAVTRRAQILVTAAQLFAARGFHGVSVADLGAACGISGPALYKHFPSKDAMLAEMLVSISEELLAVGRRRVAEADGPAAALAALVDWHASFALGQRSLIVVQDRDWESLPAAARERVRTLQREYVDLWAEQLRLVHAGLVLDRARAMAHATFGLLNSTPHSGLLPDEPMHALLVDMALAALGVPRP</sequence>
<evidence type="ECO:0000259" key="3">
    <source>
        <dbReference type="PROSITE" id="PS50977"/>
    </source>
</evidence>
<comment type="caution">
    <text evidence="4">The sequence shown here is derived from an EMBL/GenBank/DDBJ whole genome shotgun (WGS) entry which is preliminary data.</text>
</comment>
<protein>
    <submittedName>
        <fullName evidence="4">TetR/AcrR family transcriptional regulator</fullName>
    </submittedName>
</protein>
<organism evidence="4 5">
    <name type="scientific">Nocardioides deserti</name>
    <dbReference type="NCBI Taxonomy" id="1588644"/>
    <lineage>
        <taxon>Bacteria</taxon>
        <taxon>Bacillati</taxon>
        <taxon>Actinomycetota</taxon>
        <taxon>Actinomycetes</taxon>
        <taxon>Propionibacteriales</taxon>
        <taxon>Nocardioidaceae</taxon>
        <taxon>Nocardioides</taxon>
    </lineage>
</organism>
<dbReference type="PANTHER" id="PTHR30055:SF237">
    <property type="entry name" value="TRANSCRIPTIONAL REPRESSOR MCE3R"/>
    <property type="match status" value="1"/>
</dbReference>